<dbReference type="OrthoDB" id="9802846at2"/>
<feature type="domain" description="IraD/Gp25-like" evidence="1">
    <location>
        <begin position="28"/>
        <end position="117"/>
    </location>
</feature>
<protein>
    <submittedName>
        <fullName evidence="2">Phage baseplate assembly protein W</fullName>
    </submittedName>
</protein>
<sequence length="133" mass="14950">MVERAYTGEGFGFPVALDETGRVVRVSDTAAIDRSIELILLTAKGERIMRPDFGSDLSTFVFKPLSEQNRRRMGTSVKTALQKWEPRIRLLAVEVRVSPKGPNIAEISIDYKVRQTHTKHNLVFPFYLGGTGQ</sequence>
<accession>I5B7H2</accession>
<evidence type="ECO:0000313" key="3">
    <source>
        <dbReference type="Proteomes" id="UP000005778"/>
    </source>
</evidence>
<dbReference type="SUPFAM" id="SSF160719">
    <property type="entry name" value="gpW/gp25-like"/>
    <property type="match status" value="1"/>
</dbReference>
<reference evidence="2 3" key="2">
    <citation type="submission" date="2012-02" db="EMBL/GenBank/DDBJ databases">
        <title>Improved High-Quality Draft sequence of Desulfobacter postgatei 2ac9.</title>
        <authorList>
            <consortium name="US DOE Joint Genome Institute"/>
            <person name="Lucas S."/>
            <person name="Han J."/>
            <person name="Lapidus A."/>
            <person name="Cheng J.-F."/>
            <person name="Goodwin L."/>
            <person name="Pitluck S."/>
            <person name="Peters L."/>
            <person name="Ovchinnikova G."/>
            <person name="Held B."/>
            <person name="Detter J.C."/>
            <person name="Han C."/>
            <person name="Tapia R."/>
            <person name="Land M."/>
            <person name="Hauser L."/>
            <person name="Kyrpides N."/>
            <person name="Ivanova N."/>
            <person name="Pagani I."/>
            <person name="Orellana R."/>
            <person name="Lovley D."/>
            <person name="Woyke T."/>
        </authorList>
    </citation>
    <scope>NUCLEOTIDE SEQUENCE [LARGE SCALE GENOMIC DNA]</scope>
    <source>
        <strain evidence="2 3">2ac9</strain>
    </source>
</reference>
<dbReference type="InterPro" id="IPR007048">
    <property type="entry name" value="IraD/Gp25-like"/>
</dbReference>
<proteinExistence type="predicted"/>
<dbReference type="HOGENOM" id="CLU_133204_0_1_7"/>
<dbReference type="Proteomes" id="UP000005778">
    <property type="component" value="Chromosome"/>
</dbReference>
<dbReference type="Gene3D" id="3.10.450.40">
    <property type="match status" value="1"/>
</dbReference>
<dbReference type="EMBL" id="CM001488">
    <property type="protein sequence ID" value="EIM65435.1"/>
    <property type="molecule type" value="Genomic_DNA"/>
</dbReference>
<dbReference type="RefSeq" id="WP_004075633.1">
    <property type="nucleotide sequence ID" value="NZ_CM001488.1"/>
</dbReference>
<organism evidence="2 3">
    <name type="scientific">Desulfobacter postgatei 2ac9</name>
    <dbReference type="NCBI Taxonomy" id="879212"/>
    <lineage>
        <taxon>Bacteria</taxon>
        <taxon>Pseudomonadati</taxon>
        <taxon>Thermodesulfobacteriota</taxon>
        <taxon>Desulfobacteria</taxon>
        <taxon>Desulfobacterales</taxon>
        <taxon>Desulfobacteraceae</taxon>
        <taxon>Desulfobacter</taxon>
    </lineage>
</organism>
<reference evidence="2 3" key="1">
    <citation type="submission" date="2011-09" db="EMBL/GenBank/DDBJ databases">
        <authorList>
            <consortium name="US DOE Joint Genome Institute (JGI-PGF)"/>
            <person name="Lucas S."/>
            <person name="Han J."/>
            <person name="Lapidus A."/>
            <person name="Cheng J.-F."/>
            <person name="Goodwin L."/>
            <person name="Pitluck S."/>
            <person name="Peters L."/>
            <person name="Land M.L."/>
            <person name="Hauser L."/>
            <person name="Orellana R."/>
            <person name="Lovley D."/>
            <person name="Woyke T.J."/>
        </authorList>
    </citation>
    <scope>NUCLEOTIDE SEQUENCE [LARGE SCALE GENOMIC DNA]</scope>
    <source>
        <strain evidence="2 3">2ac9</strain>
    </source>
</reference>
<keyword evidence="3" id="KW-1185">Reference proteome</keyword>
<gene>
    <name evidence="2" type="ORF">DespoDRAFT_03695</name>
</gene>
<evidence type="ECO:0000259" key="1">
    <source>
        <dbReference type="Pfam" id="PF04965"/>
    </source>
</evidence>
<dbReference type="eggNOG" id="COG3628">
    <property type="taxonomic scope" value="Bacteria"/>
</dbReference>
<dbReference type="Pfam" id="PF04965">
    <property type="entry name" value="GPW_gp25"/>
    <property type="match status" value="1"/>
</dbReference>
<name>I5B7H2_9BACT</name>
<evidence type="ECO:0000313" key="2">
    <source>
        <dbReference type="EMBL" id="EIM65435.1"/>
    </source>
</evidence>
<dbReference type="STRING" id="879212.DespoDRAFT_03695"/>
<dbReference type="AlphaFoldDB" id="I5B7H2"/>